<reference evidence="2" key="1">
    <citation type="submission" date="2014-12" db="EMBL/GenBank/DDBJ databases">
        <title>Insight into the proteome of Arion vulgaris.</title>
        <authorList>
            <person name="Aradska J."/>
            <person name="Bulat T."/>
            <person name="Smidak R."/>
            <person name="Sarate P."/>
            <person name="Gangsoo J."/>
            <person name="Sialana F."/>
            <person name="Bilban M."/>
            <person name="Lubec G."/>
        </authorList>
    </citation>
    <scope>NUCLEOTIDE SEQUENCE</scope>
    <source>
        <tissue evidence="2">Skin</tissue>
    </source>
</reference>
<organism evidence="2">
    <name type="scientific">Arion vulgaris</name>
    <dbReference type="NCBI Taxonomy" id="1028688"/>
    <lineage>
        <taxon>Eukaryota</taxon>
        <taxon>Metazoa</taxon>
        <taxon>Spiralia</taxon>
        <taxon>Lophotrochozoa</taxon>
        <taxon>Mollusca</taxon>
        <taxon>Gastropoda</taxon>
        <taxon>Heterobranchia</taxon>
        <taxon>Euthyneura</taxon>
        <taxon>Panpulmonata</taxon>
        <taxon>Eupulmonata</taxon>
        <taxon>Stylommatophora</taxon>
        <taxon>Helicina</taxon>
        <taxon>Arionoidea</taxon>
        <taxon>Arionidae</taxon>
        <taxon>Arion</taxon>
    </lineage>
</organism>
<dbReference type="AlphaFoldDB" id="A0A0B6YAR3"/>
<dbReference type="EMBL" id="HACG01006419">
    <property type="protein sequence ID" value="CEK53284.1"/>
    <property type="molecule type" value="Transcribed_RNA"/>
</dbReference>
<feature type="region of interest" description="Disordered" evidence="1">
    <location>
        <begin position="1"/>
        <end position="41"/>
    </location>
</feature>
<feature type="non-terminal residue" evidence="2">
    <location>
        <position position="1"/>
    </location>
</feature>
<evidence type="ECO:0000256" key="1">
    <source>
        <dbReference type="SAM" id="MobiDB-lite"/>
    </source>
</evidence>
<evidence type="ECO:0000313" key="2">
    <source>
        <dbReference type="EMBL" id="CEK53284.1"/>
    </source>
</evidence>
<protein>
    <submittedName>
        <fullName evidence="2">Uncharacterized protein</fullName>
    </submittedName>
</protein>
<gene>
    <name evidence="2" type="primary">ORF19750</name>
</gene>
<name>A0A0B6YAR3_9EUPU</name>
<accession>A0A0B6YAR3</accession>
<sequence length="67" mass="7330">ISQSECNSSHETQNKSSSIQHMSTKNYSGEVSTSRPSLSNNLKLGDNIALISHPQLGKRTTCQPKKD</sequence>
<feature type="non-terminal residue" evidence="2">
    <location>
        <position position="67"/>
    </location>
</feature>
<proteinExistence type="predicted"/>